<keyword evidence="5 7" id="KW-0863">Zinc-finger</keyword>
<dbReference type="InterPro" id="IPR001841">
    <property type="entry name" value="Znf_RING"/>
</dbReference>
<dbReference type="Pfam" id="PF13765">
    <property type="entry name" value="PRY"/>
    <property type="match status" value="1"/>
</dbReference>
<dbReference type="FunFam" id="2.60.120.920:FF:000004">
    <property type="entry name" value="Butyrophilin subfamily 1 member A1"/>
    <property type="match status" value="1"/>
</dbReference>
<dbReference type="SUPFAM" id="SSF57850">
    <property type="entry name" value="RING/U-box"/>
    <property type="match status" value="1"/>
</dbReference>
<dbReference type="CDD" id="cd16594">
    <property type="entry name" value="RING-HC_TRIM7-like_C-IV"/>
    <property type="match status" value="1"/>
</dbReference>
<dbReference type="InterPro" id="IPR050143">
    <property type="entry name" value="TRIM/RBCC"/>
</dbReference>
<evidence type="ECO:0000256" key="5">
    <source>
        <dbReference type="ARBA" id="ARBA00022771"/>
    </source>
</evidence>
<dbReference type="InterPro" id="IPR001870">
    <property type="entry name" value="B30.2/SPRY"/>
</dbReference>
<dbReference type="Gene3D" id="2.60.120.920">
    <property type="match status" value="1"/>
</dbReference>
<dbReference type="PROSITE" id="PS00518">
    <property type="entry name" value="ZF_RING_1"/>
    <property type="match status" value="1"/>
</dbReference>
<keyword evidence="3" id="KW-0963">Cytoplasm</keyword>
<dbReference type="InterPro" id="IPR018957">
    <property type="entry name" value="Znf_C3HC4_RING-type"/>
</dbReference>
<reference evidence="10" key="1">
    <citation type="submission" date="2025-08" db="UniProtKB">
        <authorList>
            <consortium name="Ensembl"/>
        </authorList>
    </citation>
    <scope>IDENTIFICATION</scope>
</reference>
<dbReference type="PROSITE" id="PS50089">
    <property type="entry name" value="ZF_RING_2"/>
    <property type="match status" value="1"/>
</dbReference>
<dbReference type="InterPro" id="IPR003877">
    <property type="entry name" value="SPRY_dom"/>
</dbReference>
<evidence type="ECO:0000256" key="6">
    <source>
        <dbReference type="ARBA" id="ARBA00022833"/>
    </source>
</evidence>
<evidence type="ECO:0000256" key="7">
    <source>
        <dbReference type="PROSITE-ProRule" id="PRU00175"/>
    </source>
</evidence>
<keyword evidence="4" id="KW-0479">Metal-binding</keyword>
<dbReference type="Pfam" id="PF00622">
    <property type="entry name" value="SPRY"/>
    <property type="match status" value="1"/>
</dbReference>
<dbReference type="InterPro" id="IPR003879">
    <property type="entry name" value="Butyrophylin_SPRY"/>
</dbReference>
<dbReference type="SUPFAM" id="SSF49899">
    <property type="entry name" value="Concanavalin A-like lectins/glucanases"/>
    <property type="match status" value="1"/>
</dbReference>
<sequence length="352" mass="40026">MATNLSKSSLRDDLTCAICCDLFREPVMLSCMHHFCKACISRYWRGTTGPVTCPQCRKEFRSKQFQTNYLVAAMVEKVRSSTSDTYIRNLEKRLSESLENHNARKEDLLCSIRKDKDKMDIIKVGLYKQMQHLTISSLSLVLQQISGFLFLLNIILTPNNKPFHSKGPASLTFDADTAHPSIHVSRDKTVAVECDVMTQPTSNSKRFLQCVNILAAQSFQSGRHYWEVEVGSSPKWDLGVASETVDRHARIKLSPENGYWTLRLRNGEQYWAGTQPWSRLQVASSPQRIGVYLDCDERKVAFYDADDMSLLCLFSKGPRGKVFPFFSPCITEGRQKPHPMKLLHYPSVVLSG</sequence>
<reference evidence="10" key="2">
    <citation type="submission" date="2025-09" db="UniProtKB">
        <authorList>
            <consortium name="Ensembl"/>
        </authorList>
    </citation>
    <scope>IDENTIFICATION</scope>
</reference>
<protein>
    <submittedName>
        <fullName evidence="10">Tripartite motif containing 105</fullName>
    </submittedName>
</protein>
<comment type="similarity">
    <text evidence="2">Belongs to the TRIM/RBCC family.</text>
</comment>
<dbReference type="GO" id="GO:0005737">
    <property type="term" value="C:cytoplasm"/>
    <property type="evidence" value="ECO:0007669"/>
    <property type="project" value="UniProtKB-SubCell"/>
</dbReference>
<evidence type="ECO:0000256" key="4">
    <source>
        <dbReference type="ARBA" id="ARBA00022723"/>
    </source>
</evidence>
<dbReference type="SMART" id="SM00184">
    <property type="entry name" value="RING"/>
    <property type="match status" value="1"/>
</dbReference>
<dbReference type="Ensembl" id="ENSCVAT00000030205.1">
    <property type="protein sequence ID" value="ENSCVAP00000027856.1"/>
    <property type="gene ID" value="ENSCVAG00000014528.1"/>
</dbReference>
<dbReference type="InterPro" id="IPR043136">
    <property type="entry name" value="B30.2/SPRY_sf"/>
</dbReference>
<keyword evidence="11" id="KW-1185">Reference proteome</keyword>
<accession>A0A3Q2E6N1</accession>
<dbReference type="CDD" id="cd12905">
    <property type="entry name" value="SPRY_PRY_A33L"/>
    <property type="match status" value="1"/>
</dbReference>
<dbReference type="InterPro" id="IPR013320">
    <property type="entry name" value="ConA-like_dom_sf"/>
</dbReference>
<evidence type="ECO:0000259" key="9">
    <source>
        <dbReference type="PROSITE" id="PS50188"/>
    </source>
</evidence>
<evidence type="ECO:0000256" key="1">
    <source>
        <dbReference type="ARBA" id="ARBA00004496"/>
    </source>
</evidence>
<comment type="subcellular location">
    <subcellularLocation>
        <location evidence="1">Cytoplasm</location>
    </subcellularLocation>
</comment>
<evidence type="ECO:0000256" key="2">
    <source>
        <dbReference type="ARBA" id="ARBA00008518"/>
    </source>
</evidence>
<evidence type="ECO:0000313" key="10">
    <source>
        <dbReference type="Ensembl" id="ENSCVAP00000027856.1"/>
    </source>
</evidence>
<dbReference type="SMART" id="SM00589">
    <property type="entry name" value="PRY"/>
    <property type="match status" value="1"/>
</dbReference>
<dbReference type="InterPro" id="IPR013083">
    <property type="entry name" value="Znf_RING/FYVE/PHD"/>
</dbReference>
<proteinExistence type="inferred from homology"/>
<dbReference type="SMART" id="SM00449">
    <property type="entry name" value="SPRY"/>
    <property type="match status" value="1"/>
</dbReference>
<dbReference type="STRING" id="28743.ENSCVAP00000027856"/>
<dbReference type="PANTHER" id="PTHR24103">
    <property type="entry name" value="E3 UBIQUITIN-PROTEIN LIGASE TRIM"/>
    <property type="match status" value="1"/>
</dbReference>
<dbReference type="AlphaFoldDB" id="A0A3Q2E6N1"/>
<dbReference type="PROSITE" id="PS50188">
    <property type="entry name" value="B302_SPRY"/>
    <property type="match status" value="1"/>
</dbReference>
<dbReference type="Proteomes" id="UP000265020">
    <property type="component" value="Unassembled WGS sequence"/>
</dbReference>
<evidence type="ECO:0000256" key="3">
    <source>
        <dbReference type="ARBA" id="ARBA00022490"/>
    </source>
</evidence>
<feature type="domain" description="B30.2/SPRY" evidence="9">
    <location>
        <begin position="151"/>
        <end position="347"/>
    </location>
</feature>
<evidence type="ECO:0000313" key="11">
    <source>
        <dbReference type="Proteomes" id="UP000265020"/>
    </source>
</evidence>
<dbReference type="OMA" id="ILWKEES"/>
<dbReference type="GO" id="GO:0008270">
    <property type="term" value="F:zinc ion binding"/>
    <property type="evidence" value="ECO:0007669"/>
    <property type="project" value="UniProtKB-KW"/>
</dbReference>
<dbReference type="GeneTree" id="ENSGT00940000164374"/>
<evidence type="ECO:0000259" key="8">
    <source>
        <dbReference type="PROSITE" id="PS50089"/>
    </source>
</evidence>
<dbReference type="PRINTS" id="PR01407">
    <property type="entry name" value="BUTYPHLNCDUF"/>
</dbReference>
<dbReference type="Pfam" id="PF00097">
    <property type="entry name" value="zf-C3HC4"/>
    <property type="match status" value="1"/>
</dbReference>
<keyword evidence="6" id="KW-0862">Zinc</keyword>
<dbReference type="InterPro" id="IPR006574">
    <property type="entry name" value="PRY"/>
</dbReference>
<dbReference type="Gene3D" id="3.30.40.10">
    <property type="entry name" value="Zinc/RING finger domain, C3HC4 (zinc finger)"/>
    <property type="match status" value="1"/>
</dbReference>
<feature type="domain" description="RING-type" evidence="8">
    <location>
        <begin position="16"/>
        <end position="57"/>
    </location>
</feature>
<name>A0A3Q2E6N1_CYPVA</name>
<dbReference type="InterPro" id="IPR017907">
    <property type="entry name" value="Znf_RING_CS"/>
</dbReference>
<organism evidence="10 11">
    <name type="scientific">Cyprinodon variegatus</name>
    <name type="common">Sheepshead minnow</name>
    <dbReference type="NCBI Taxonomy" id="28743"/>
    <lineage>
        <taxon>Eukaryota</taxon>
        <taxon>Metazoa</taxon>
        <taxon>Chordata</taxon>
        <taxon>Craniata</taxon>
        <taxon>Vertebrata</taxon>
        <taxon>Euteleostomi</taxon>
        <taxon>Actinopterygii</taxon>
        <taxon>Neopterygii</taxon>
        <taxon>Teleostei</taxon>
        <taxon>Neoteleostei</taxon>
        <taxon>Acanthomorphata</taxon>
        <taxon>Ovalentaria</taxon>
        <taxon>Atherinomorphae</taxon>
        <taxon>Cyprinodontiformes</taxon>
        <taxon>Cyprinodontidae</taxon>
        <taxon>Cyprinodon</taxon>
    </lineage>
</organism>